<protein>
    <submittedName>
        <fullName evidence="1">Uncharacterized protein</fullName>
    </submittedName>
</protein>
<gene>
    <name evidence="1" type="ORF">M9H77_07984</name>
</gene>
<keyword evidence="2" id="KW-1185">Reference proteome</keyword>
<dbReference type="EMBL" id="CM044702">
    <property type="protein sequence ID" value="KAI5677034.1"/>
    <property type="molecule type" value="Genomic_DNA"/>
</dbReference>
<dbReference type="Proteomes" id="UP001060085">
    <property type="component" value="Linkage Group LG02"/>
</dbReference>
<name>A0ACC0BWQ1_CATRO</name>
<reference evidence="2" key="1">
    <citation type="journal article" date="2023" name="Nat. Plants">
        <title>Single-cell RNA sequencing provides a high-resolution roadmap for understanding the multicellular compartmentation of specialized metabolism.</title>
        <authorList>
            <person name="Sun S."/>
            <person name="Shen X."/>
            <person name="Li Y."/>
            <person name="Li Y."/>
            <person name="Wang S."/>
            <person name="Li R."/>
            <person name="Zhang H."/>
            <person name="Shen G."/>
            <person name="Guo B."/>
            <person name="Wei J."/>
            <person name="Xu J."/>
            <person name="St-Pierre B."/>
            <person name="Chen S."/>
            <person name="Sun C."/>
        </authorList>
    </citation>
    <scope>NUCLEOTIDE SEQUENCE [LARGE SCALE GENOMIC DNA]</scope>
</reference>
<sequence length="113" mass="12465">MEGSWSRPSETQNFLSNDSEPWASQAAEKRLMVSCFISSFIKGPGESGGHLAPDIGVTISRLAPMPGVRYPPLVPSPGARRDGMKKKVRLDDDDEDKEEEVSVKLRDPYRTSS</sequence>
<evidence type="ECO:0000313" key="2">
    <source>
        <dbReference type="Proteomes" id="UP001060085"/>
    </source>
</evidence>
<proteinExistence type="predicted"/>
<organism evidence="1 2">
    <name type="scientific">Catharanthus roseus</name>
    <name type="common">Madagascar periwinkle</name>
    <name type="synonym">Vinca rosea</name>
    <dbReference type="NCBI Taxonomy" id="4058"/>
    <lineage>
        <taxon>Eukaryota</taxon>
        <taxon>Viridiplantae</taxon>
        <taxon>Streptophyta</taxon>
        <taxon>Embryophyta</taxon>
        <taxon>Tracheophyta</taxon>
        <taxon>Spermatophyta</taxon>
        <taxon>Magnoliopsida</taxon>
        <taxon>eudicotyledons</taxon>
        <taxon>Gunneridae</taxon>
        <taxon>Pentapetalae</taxon>
        <taxon>asterids</taxon>
        <taxon>lamiids</taxon>
        <taxon>Gentianales</taxon>
        <taxon>Apocynaceae</taxon>
        <taxon>Rauvolfioideae</taxon>
        <taxon>Vinceae</taxon>
        <taxon>Catharanthinae</taxon>
        <taxon>Catharanthus</taxon>
    </lineage>
</organism>
<evidence type="ECO:0000313" key="1">
    <source>
        <dbReference type="EMBL" id="KAI5677034.1"/>
    </source>
</evidence>
<comment type="caution">
    <text evidence="1">The sequence shown here is derived from an EMBL/GenBank/DDBJ whole genome shotgun (WGS) entry which is preliminary data.</text>
</comment>
<accession>A0ACC0BWQ1</accession>